<dbReference type="Proteomes" id="UP001164286">
    <property type="component" value="Unassembled WGS sequence"/>
</dbReference>
<reference evidence="2" key="1">
    <citation type="journal article" date="2022" name="G3 (Bethesda)">
        <title>High quality genome of the basidiomycete yeast Dioszegia hungarica PDD-24b-2 isolated from cloud water.</title>
        <authorList>
            <person name="Jarrige D."/>
            <person name="Haridas S."/>
            <person name="Bleykasten-Grosshans C."/>
            <person name="Joly M."/>
            <person name="Nadalig T."/>
            <person name="Sancelme M."/>
            <person name="Vuilleumier S."/>
            <person name="Grigoriev I.V."/>
            <person name="Amato P."/>
            <person name="Bringel F."/>
        </authorList>
    </citation>
    <scope>NUCLEOTIDE SEQUENCE</scope>
    <source>
        <strain evidence="2">PDD-24b-2</strain>
    </source>
</reference>
<feature type="compositionally biased region" description="Pro residues" evidence="1">
    <location>
        <begin position="143"/>
        <end position="155"/>
    </location>
</feature>
<dbReference type="RefSeq" id="XP_052945475.1">
    <property type="nucleotide sequence ID" value="XM_053092911.1"/>
</dbReference>
<gene>
    <name evidence="2" type="ORF">MKK02DRAFT_44396</name>
</gene>
<sequence>MSSSPKSARSPTTLTSPTLASRRTSTTPRKPPSNVRAAPYMVALSGWPEPVYIDSQGVGAVRGARSRSGTPRGSISGPSGEAAKTYGGIEKVEAVVSVNEAARRVEGGAGRTSRPNTPGAGPTITEALYPYLYANTRRGSRPPTRPGSPTEPAPAPAAAAPSHHAPMAPPASTSAPVPTIIASPPPKSTPRPSPSPSSYRPKFADPRFTPHAAFLGKQGGHLRVVPSWNDSAPTPAAARVLLSRHEAPPVYSSIRTQHPADPEASESEAEGNGDGESFARRVDTAAGVGGRILHLGTINGRTLPAIMRSTPEVYPPPQAHAASRRAGGMVPDGAVGVVTEVYQRDPESMHLWPGIKGSDGGAGSGSGGNHIPTVRHVPNPTQLDPRIREHYNSALGSEKREGWTRPDGGDESRGNGEEEGVERSQGEEGMVVD</sequence>
<comment type="caution">
    <text evidence="2">The sequence shown here is derived from an EMBL/GenBank/DDBJ whole genome shotgun (WGS) entry which is preliminary data.</text>
</comment>
<feature type="compositionally biased region" description="Acidic residues" evidence="1">
    <location>
        <begin position="263"/>
        <end position="273"/>
    </location>
</feature>
<protein>
    <submittedName>
        <fullName evidence="2">Uncharacterized protein</fullName>
    </submittedName>
</protein>
<evidence type="ECO:0000256" key="1">
    <source>
        <dbReference type="SAM" id="MobiDB-lite"/>
    </source>
</evidence>
<dbReference type="EMBL" id="JAKWFO010000005">
    <property type="protein sequence ID" value="KAI9635698.1"/>
    <property type="molecule type" value="Genomic_DNA"/>
</dbReference>
<organism evidence="2 3">
    <name type="scientific">Dioszegia hungarica</name>
    <dbReference type="NCBI Taxonomy" id="4972"/>
    <lineage>
        <taxon>Eukaryota</taxon>
        <taxon>Fungi</taxon>
        <taxon>Dikarya</taxon>
        <taxon>Basidiomycota</taxon>
        <taxon>Agaricomycotina</taxon>
        <taxon>Tremellomycetes</taxon>
        <taxon>Tremellales</taxon>
        <taxon>Bulleribasidiaceae</taxon>
        <taxon>Dioszegia</taxon>
    </lineage>
</organism>
<feature type="region of interest" description="Disordered" evidence="1">
    <location>
        <begin position="1"/>
        <end position="37"/>
    </location>
</feature>
<feature type="compositionally biased region" description="Polar residues" evidence="1">
    <location>
        <begin position="67"/>
        <end position="77"/>
    </location>
</feature>
<feature type="compositionally biased region" description="Low complexity" evidence="1">
    <location>
        <begin position="7"/>
        <end position="28"/>
    </location>
</feature>
<name>A0AA38LUM0_9TREE</name>
<proteinExistence type="predicted"/>
<feature type="region of interest" description="Disordered" evidence="1">
    <location>
        <begin position="104"/>
        <end position="213"/>
    </location>
</feature>
<dbReference type="GeneID" id="77732116"/>
<evidence type="ECO:0000313" key="2">
    <source>
        <dbReference type="EMBL" id="KAI9635698.1"/>
    </source>
</evidence>
<feature type="compositionally biased region" description="Basic and acidic residues" evidence="1">
    <location>
        <begin position="385"/>
        <end position="426"/>
    </location>
</feature>
<feature type="region of interest" description="Disordered" evidence="1">
    <location>
        <begin position="250"/>
        <end position="277"/>
    </location>
</feature>
<feature type="compositionally biased region" description="Pro residues" evidence="1">
    <location>
        <begin position="183"/>
        <end position="195"/>
    </location>
</feature>
<feature type="region of interest" description="Disordered" evidence="1">
    <location>
        <begin position="59"/>
        <end position="88"/>
    </location>
</feature>
<evidence type="ECO:0000313" key="3">
    <source>
        <dbReference type="Proteomes" id="UP001164286"/>
    </source>
</evidence>
<dbReference type="AlphaFoldDB" id="A0AA38LUM0"/>
<keyword evidence="3" id="KW-1185">Reference proteome</keyword>
<accession>A0AA38LUM0</accession>
<feature type="region of interest" description="Disordered" evidence="1">
    <location>
        <begin position="376"/>
        <end position="433"/>
    </location>
</feature>
<feature type="compositionally biased region" description="Low complexity" evidence="1">
    <location>
        <begin position="156"/>
        <end position="176"/>
    </location>
</feature>